<feature type="compositionally biased region" description="Basic and acidic residues" evidence="7">
    <location>
        <begin position="1061"/>
        <end position="1082"/>
    </location>
</feature>
<evidence type="ECO:0000256" key="3">
    <source>
        <dbReference type="ARBA" id="ARBA00022552"/>
    </source>
</evidence>
<dbReference type="InterPro" id="IPR045209">
    <property type="entry name" value="Rrp5"/>
</dbReference>
<dbReference type="SMART" id="SM00386">
    <property type="entry name" value="HAT"/>
    <property type="match status" value="5"/>
</dbReference>
<dbReference type="SUPFAM" id="SSF50249">
    <property type="entry name" value="Nucleic acid-binding proteins"/>
    <property type="match status" value="3"/>
</dbReference>
<dbReference type="InterPro" id="IPR055430">
    <property type="entry name" value="HAT_Syf1_CNRKL1_C"/>
</dbReference>
<dbReference type="PANTHER" id="PTHR23270:SF10">
    <property type="entry name" value="PROTEIN RRP5 HOMOLOG"/>
    <property type="match status" value="1"/>
</dbReference>
<reference evidence="10" key="1">
    <citation type="submission" date="2025-08" db="UniProtKB">
        <authorList>
            <consortium name="RefSeq"/>
        </authorList>
    </citation>
    <scope>IDENTIFICATION</scope>
    <source>
        <strain evidence="10">Mau12</strain>
        <tissue evidence="10">Whole Body</tissue>
    </source>
</reference>
<organism evidence="9 10">
    <name type="scientific">Drosophila mauritiana</name>
    <name type="common">Fruit fly</name>
    <dbReference type="NCBI Taxonomy" id="7226"/>
    <lineage>
        <taxon>Eukaryota</taxon>
        <taxon>Metazoa</taxon>
        <taxon>Ecdysozoa</taxon>
        <taxon>Arthropoda</taxon>
        <taxon>Hexapoda</taxon>
        <taxon>Insecta</taxon>
        <taxon>Pterygota</taxon>
        <taxon>Neoptera</taxon>
        <taxon>Endopterygota</taxon>
        <taxon>Diptera</taxon>
        <taxon>Brachycera</taxon>
        <taxon>Muscomorpha</taxon>
        <taxon>Ephydroidea</taxon>
        <taxon>Drosophilidae</taxon>
        <taxon>Drosophila</taxon>
        <taxon>Sophophora</taxon>
    </lineage>
</organism>
<evidence type="ECO:0000256" key="5">
    <source>
        <dbReference type="ARBA" id="ARBA00023242"/>
    </source>
</evidence>
<dbReference type="InterPro" id="IPR003029">
    <property type="entry name" value="S1_domain"/>
</dbReference>
<gene>
    <name evidence="10" type="primary">LOC117145039</name>
</gene>
<dbReference type="Pfam" id="PF00575">
    <property type="entry name" value="S1"/>
    <property type="match status" value="1"/>
</dbReference>
<dbReference type="InterPro" id="IPR048059">
    <property type="entry name" value="Rrp5_S1_rpt_hs1_sc1"/>
</dbReference>
<comment type="subcellular location">
    <subcellularLocation>
        <location evidence="1">Nucleus</location>
        <location evidence="1">Nucleolus</location>
    </subcellularLocation>
</comment>
<dbReference type="GO" id="GO:0006364">
    <property type="term" value="P:rRNA processing"/>
    <property type="evidence" value="ECO:0007669"/>
    <property type="project" value="UniProtKB-KW"/>
</dbReference>
<feature type="domain" description="S1 motif" evidence="8">
    <location>
        <begin position="447"/>
        <end position="511"/>
    </location>
</feature>
<evidence type="ECO:0000259" key="8">
    <source>
        <dbReference type="PROSITE" id="PS50126"/>
    </source>
</evidence>
<dbReference type="SMART" id="SM00316">
    <property type="entry name" value="S1"/>
    <property type="match status" value="5"/>
</dbReference>
<proteinExistence type="predicted"/>
<dbReference type="PANTHER" id="PTHR23270">
    <property type="entry name" value="PROGRAMMED CELL DEATH PROTEIN 11 PRE-RRNA PROCESSING PROTEIN RRP5"/>
    <property type="match status" value="1"/>
</dbReference>
<evidence type="ECO:0000256" key="2">
    <source>
        <dbReference type="ARBA" id="ARBA00022517"/>
    </source>
</evidence>
<keyword evidence="2" id="KW-0690">Ribosome biogenesis</keyword>
<dbReference type="SUPFAM" id="SSF48452">
    <property type="entry name" value="TPR-like"/>
    <property type="match status" value="1"/>
</dbReference>
<dbReference type="CTD" id="42899"/>
<sequence>MVPNEKSFPRGGTIHTDAKTDDVSLNIVFGASQKKVKKAPKVKENFLSSETEEQNGQLEAFSAETLNMDTLQEDMLVMGVVKELTATALQIALPGRMFARTLVADISDAYTRVAKAAMSGDTSEYHDLTELFKVGRIVYGKAIKTEKLDTGRVSLLLSLKPADVHGSLHHKSIKKGFIFSGAVAEALEHGYVIESGVQGLQAFVPCEKPAQKLHVGQLAFLKVKTVHHDTHQSTCTCAQVEQDQLRIKSQNETNLDYILPGSIVRFKVAKHLKDGLKGSIMNESFSAYVNEHHLANALDTLDAYELNEDYNARVLYVMPLTKLVYLTLNLDIKTGAAVAKDDDEEEQEVEHIKVGSVVEKAKVLRLGSGGVVLLLNKKLKGIISYGSIRGNFKGNYDKDEVLSKYGRKTKHKVRILGYDVIESLYYCSDDPNVVNEKLFCLEDINAGDLVTAKIFKKDDKIKGWSVRIGKVNGILEQLYLAPNVRYDVGQSLKCRVLEVNAERKICYVSNRAEYLGKGMKILTDYASAHVGNVYMGTVVRCEDTYVLVKFGNGIKGVLHRQNLKENSSFFEGQTTKFRILTRNKDQITLTLPEDKFQLGEICPVEITNALDAGLEVKITFAAEDDEEDEDGNPKLEEFVGLIPLRLLSDHLELLHAQMRVHPAGSYTDAACIMQNIFSLRDVPYFSGQLTKDWQSVQVGDIIRSYVKHATDQVVDLMVCVRNYNKPVKIHVKMLRLNAVKNAPVELVPEQLLWVKVLSKEVETKTLTVSAKLTDVWSGDLSDTAKLVEGYLNEVAQIKAGLEEASAPISKYSVGEKINVVFKGIDATTNDWVYTVEGNAKVSALLLSSLAGTAKAPEMGSKHEAVILWVDYSSDVLLISNKKVDIAHISPSGELSTNLIGKAGMKAKVLLKLESVAVCSLKKGTNPLVICPIRLHPNDIENSGSVELRQGDFCNIAFIHDKLHIAVPETVWRLWRGVKRTADTEVAPVKAKKAKVEESPKQKKATIEETSAQKKVKAKVKVETKTEAKATSTKRKAEVVEKITNGQKKTQPLTNGIVKEKPKQNGKLFFEDKTPAKNAKSEAPKTNGAEGKSRLPGVSGFWEDDVNQSKDASSDEDEELNVGETQKNAAKKKRLSAKEKAKAEVKEEQRLREIEERNADPKARLETIDQYERLVIAQPNNSISWLKYIAFLLSNTEIEKARALARRAISTISFRETQELRNMWSALLNMELVYSNNFDDVLKEALNCNDPLEIYISVVDILKKNKRKDRLSSVLTTVLNKFKTELKVWPVAAEAYFWLGKSDQVHNLLQRALRALPNQEHIPCIVSFAKLYAKHDNNDMAQTLLDDVVTSYPKRIDIWSVYVDMLIKAGLIDSARNVLERAVLQKLKPNKMQVIYKKYLQLEENHGTDATVAKVKQQAEQWVKNYAKTVK</sequence>
<keyword evidence="4" id="KW-0677">Repeat</keyword>
<dbReference type="Pfam" id="PF23231">
    <property type="entry name" value="HAT_Syf1_CNRKL1_C"/>
    <property type="match status" value="1"/>
</dbReference>
<dbReference type="InterPro" id="IPR011990">
    <property type="entry name" value="TPR-like_helical_dom_sf"/>
</dbReference>
<name>A0A6P8KT80_DROMA</name>
<dbReference type="GO" id="GO:0032040">
    <property type="term" value="C:small-subunit processome"/>
    <property type="evidence" value="ECO:0007669"/>
    <property type="project" value="TreeGrafter"/>
</dbReference>
<feature type="region of interest" description="Disordered" evidence="7">
    <location>
        <begin position="1061"/>
        <end position="1142"/>
    </location>
</feature>
<feature type="domain" description="S1 motif" evidence="8">
    <location>
        <begin position="531"/>
        <end position="592"/>
    </location>
</feature>
<evidence type="ECO:0000256" key="4">
    <source>
        <dbReference type="ARBA" id="ARBA00022737"/>
    </source>
</evidence>
<dbReference type="RefSeq" id="XP_033166441.1">
    <property type="nucleotide sequence ID" value="XM_033310550.1"/>
</dbReference>
<dbReference type="InterPro" id="IPR003107">
    <property type="entry name" value="HAT"/>
</dbReference>
<dbReference type="Gene3D" id="1.25.40.10">
    <property type="entry name" value="Tetratricopeptide repeat domain"/>
    <property type="match status" value="2"/>
</dbReference>
<accession>A0A6P8KT80</accession>
<dbReference type="FunFam" id="2.40.50.140:FF:000196">
    <property type="entry name" value="rRNA biogenesis protein RRP5"/>
    <property type="match status" value="1"/>
</dbReference>
<evidence type="ECO:0000256" key="1">
    <source>
        <dbReference type="ARBA" id="ARBA00004604"/>
    </source>
</evidence>
<evidence type="ECO:0000313" key="10">
    <source>
        <dbReference type="RefSeq" id="XP_033166441.1"/>
    </source>
</evidence>
<dbReference type="Proteomes" id="UP000515162">
    <property type="component" value="Chromosome 3R"/>
</dbReference>
<dbReference type="PROSITE" id="PS50126">
    <property type="entry name" value="S1"/>
    <property type="match status" value="2"/>
</dbReference>
<keyword evidence="9" id="KW-1185">Reference proteome</keyword>
<keyword evidence="3" id="KW-0698">rRNA processing</keyword>
<evidence type="ECO:0000256" key="7">
    <source>
        <dbReference type="SAM" id="MobiDB-lite"/>
    </source>
</evidence>
<dbReference type="CDD" id="cd05693">
    <property type="entry name" value="S1_Rrp5_repeat_hs1_sc1"/>
    <property type="match status" value="1"/>
</dbReference>
<keyword evidence="5" id="KW-0539">Nucleus</keyword>
<dbReference type="InterPro" id="IPR012340">
    <property type="entry name" value="NA-bd_OB-fold"/>
</dbReference>
<evidence type="ECO:0000313" key="9">
    <source>
        <dbReference type="Proteomes" id="UP000515162"/>
    </source>
</evidence>
<evidence type="ECO:0000256" key="6">
    <source>
        <dbReference type="ARBA" id="ARBA00073619"/>
    </source>
</evidence>
<dbReference type="GeneID" id="117145039"/>
<dbReference type="Gene3D" id="2.40.50.140">
    <property type="entry name" value="Nucleic acid-binding proteins"/>
    <property type="match status" value="2"/>
</dbReference>
<protein>
    <recommendedName>
        <fullName evidence="6">rRNA biogenesis protein RRP5</fullName>
    </recommendedName>
</protein>
<dbReference type="GO" id="GO:0003723">
    <property type="term" value="F:RNA binding"/>
    <property type="evidence" value="ECO:0007669"/>
    <property type="project" value="TreeGrafter"/>
</dbReference>